<dbReference type="RefSeq" id="WP_204602034.1">
    <property type="nucleotide sequence ID" value="NZ_JBHSED010000065.1"/>
</dbReference>
<protein>
    <recommendedName>
        <fullName evidence="4">TolB protein</fullName>
    </recommendedName>
</protein>
<accession>A0ABV8SGT5</accession>
<keyword evidence="1" id="KW-0732">Signal</keyword>
<evidence type="ECO:0008006" key="4">
    <source>
        <dbReference type="Google" id="ProtNLM"/>
    </source>
</evidence>
<feature type="signal peptide" evidence="1">
    <location>
        <begin position="1"/>
        <end position="23"/>
    </location>
</feature>
<reference evidence="3" key="1">
    <citation type="journal article" date="2019" name="Int. J. Syst. Evol. Microbiol.">
        <title>The Global Catalogue of Microorganisms (GCM) 10K type strain sequencing project: providing services to taxonomists for standard genome sequencing and annotation.</title>
        <authorList>
            <consortium name="The Broad Institute Genomics Platform"/>
            <consortium name="The Broad Institute Genome Sequencing Center for Infectious Disease"/>
            <person name="Wu L."/>
            <person name="Ma J."/>
        </authorList>
    </citation>
    <scope>NUCLEOTIDE SEQUENCE [LARGE SCALE GENOMIC DNA]</scope>
    <source>
        <strain evidence="3">CGMCC 4.1641</strain>
    </source>
</reference>
<gene>
    <name evidence="2" type="ORF">ACFO1S_25555</name>
</gene>
<organism evidence="2 3">
    <name type="scientific">Cohnella boryungensis</name>
    <dbReference type="NCBI Taxonomy" id="768479"/>
    <lineage>
        <taxon>Bacteria</taxon>
        <taxon>Bacillati</taxon>
        <taxon>Bacillota</taxon>
        <taxon>Bacilli</taxon>
        <taxon>Bacillales</taxon>
        <taxon>Paenibacillaceae</taxon>
        <taxon>Cohnella</taxon>
    </lineage>
</organism>
<name>A0ABV8SGT5_9BACL</name>
<evidence type="ECO:0000256" key="1">
    <source>
        <dbReference type="SAM" id="SignalP"/>
    </source>
</evidence>
<dbReference type="Proteomes" id="UP001595755">
    <property type="component" value="Unassembled WGS sequence"/>
</dbReference>
<proteinExistence type="predicted"/>
<dbReference type="Gene3D" id="2.120.10.30">
    <property type="entry name" value="TolB, C-terminal domain"/>
    <property type="match status" value="1"/>
</dbReference>
<dbReference type="PROSITE" id="PS51257">
    <property type="entry name" value="PROKAR_LIPOPROTEIN"/>
    <property type="match status" value="1"/>
</dbReference>
<dbReference type="EMBL" id="JBHSED010000065">
    <property type="protein sequence ID" value="MFC4306791.1"/>
    <property type="molecule type" value="Genomic_DNA"/>
</dbReference>
<dbReference type="SUPFAM" id="SSF82171">
    <property type="entry name" value="DPP6 N-terminal domain-like"/>
    <property type="match status" value="1"/>
</dbReference>
<evidence type="ECO:0000313" key="3">
    <source>
        <dbReference type="Proteomes" id="UP001595755"/>
    </source>
</evidence>
<dbReference type="PANTHER" id="PTHR36842:SF1">
    <property type="entry name" value="PROTEIN TOLB"/>
    <property type="match status" value="1"/>
</dbReference>
<comment type="caution">
    <text evidence="2">The sequence shown here is derived from an EMBL/GenBank/DDBJ whole genome shotgun (WGS) entry which is preliminary data.</text>
</comment>
<evidence type="ECO:0000313" key="2">
    <source>
        <dbReference type="EMBL" id="MFC4306791.1"/>
    </source>
</evidence>
<sequence>MRKQTLLMMAAVPALLLSVTACSSNSDGGRVVIKESGSTITVVERAAPKAGGPEVAVESIDRVGDVEITDWLDEKTIIVSKENEALDRMKLAELSELYPKSLYAYSLTSKQYKLLKEKPNTLLGGAVLSPDKKHLLYHEFDLGDPVYYVLNLDTLKSFGLIGQPIGGAVSARWTANGTIVGASYSSGIYEAQTSGDIGLIPGLEEEGLFIARKVKDKVYYNTQYDGTLKQMDLTTKEKTSLKLDQVYDLIPSPDENLLLALQYRGSKATMIVYDTIKGTAKTIVEGTELGGVSWSPDQRMIAYRLSADTAGASANGLYVYDMLSGDSTQIAVDLNHATTVWSPSGNALAYTEWKGYKASSSIVHLKYSIR</sequence>
<feature type="chain" id="PRO_5045102128" description="TolB protein" evidence="1">
    <location>
        <begin position="24"/>
        <end position="370"/>
    </location>
</feature>
<keyword evidence="3" id="KW-1185">Reference proteome</keyword>
<dbReference type="PANTHER" id="PTHR36842">
    <property type="entry name" value="PROTEIN TOLB HOMOLOG"/>
    <property type="match status" value="1"/>
</dbReference>
<dbReference type="InterPro" id="IPR011042">
    <property type="entry name" value="6-blade_b-propeller_TolB-like"/>
</dbReference>